<dbReference type="GO" id="GO:0043683">
    <property type="term" value="P:type IV pilus assembly"/>
    <property type="evidence" value="ECO:0007669"/>
    <property type="project" value="TreeGrafter"/>
</dbReference>
<dbReference type="PANTHER" id="PTHR40278:SF2">
    <property type="entry name" value="TYPE IV PILUS INNER MEMBRANE COMPONENT PILN"/>
    <property type="match status" value="1"/>
</dbReference>
<feature type="coiled-coil region" evidence="1">
    <location>
        <begin position="40"/>
        <end position="91"/>
    </location>
</feature>
<dbReference type="PANTHER" id="PTHR40278">
    <property type="entry name" value="DNA UTILIZATION PROTEIN HOFN"/>
    <property type="match status" value="1"/>
</dbReference>
<dbReference type="Pfam" id="PF05137">
    <property type="entry name" value="PilN"/>
    <property type="match status" value="1"/>
</dbReference>
<name>A0A975BEG0_9BACT</name>
<evidence type="ECO:0000313" key="4">
    <source>
        <dbReference type="Proteomes" id="UP000663720"/>
    </source>
</evidence>
<keyword evidence="1" id="KW-0175">Coiled coil</keyword>
<keyword evidence="2" id="KW-0472">Membrane</keyword>
<protein>
    <submittedName>
        <fullName evidence="3">Fimbrial assembly protein PilN domain-containing protein</fullName>
    </submittedName>
</protein>
<feature type="transmembrane region" description="Helical" evidence="2">
    <location>
        <begin position="21"/>
        <end position="39"/>
    </location>
</feature>
<dbReference type="InterPro" id="IPR007813">
    <property type="entry name" value="PilN"/>
</dbReference>
<organism evidence="3 4">
    <name type="scientific">Desulfonema limicola</name>
    <dbReference type="NCBI Taxonomy" id="45656"/>
    <lineage>
        <taxon>Bacteria</taxon>
        <taxon>Pseudomonadati</taxon>
        <taxon>Thermodesulfobacteriota</taxon>
        <taxon>Desulfobacteria</taxon>
        <taxon>Desulfobacterales</taxon>
        <taxon>Desulfococcaceae</taxon>
        <taxon>Desulfonema</taxon>
    </lineage>
</organism>
<reference evidence="3" key="1">
    <citation type="journal article" date="2021" name="Microb. Physiol.">
        <title>Proteogenomic Insights into the Physiology of Marine, Sulfate-Reducing, Filamentous Desulfonema limicola and Desulfonema magnum.</title>
        <authorList>
            <person name="Schnaars V."/>
            <person name="Wohlbrand L."/>
            <person name="Scheve S."/>
            <person name="Hinrichs C."/>
            <person name="Reinhardt R."/>
            <person name="Rabus R."/>
        </authorList>
    </citation>
    <scope>NUCLEOTIDE SEQUENCE</scope>
    <source>
        <strain evidence="3">5ac10</strain>
    </source>
</reference>
<gene>
    <name evidence="3" type="ORF">dnl_60620</name>
</gene>
<keyword evidence="4" id="KW-1185">Reference proteome</keyword>
<dbReference type="InterPro" id="IPR052534">
    <property type="entry name" value="Extracell_DNA_Util/SecSys_Comp"/>
</dbReference>
<dbReference type="KEGG" id="dli:dnl_60620"/>
<dbReference type="AlphaFoldDB" id="A0A975BEG0"/>
<evidence type="ECO:0000313" key="3">
    <source>
        <dbReference type="EMBL" id="QTA83649.1"/>
    </source>
</evidence>
<proteinExistence type="predicted"/>
<keyword evidence="2" id="KW-1133">Transmembrane helix</keyword>
<sequence length="232" mass="26488">MIKINLLPYRAAGKKKTAHQQVIIFIIFVALTVTGLVWYNSKLNKDIAALQEQIAYTKKDIEHYNKIAKEVEELKNKLAILKRKLEIIEGLNANRLTAFTILDSMSELIVEKRMWFTSFEAQNAKIQKVAARRGKGKAAPPPEEESIKPPDINIKIKGTALDNKTVADFMTRMETSKLYTGVRLVTLRQEKFKQGGNRQDINLKGFELVCQKVFIDKPDEDKKPGTDKKEKK</sequence>
<dbReference type="Proteomes" id="UP000663720">
    <property type="component" value="Chromosome"/>
</dbReference>
<evidence type="ECO:0000256" key="2">
    <source>
        <dbReference type="SAM" id="Phobius"/>
    </source>
</evidence>
<keyword evidence="2" id="KW-0812">Transmembrane</keyword>
<dbReference type="RefSeq" id="WP_207689460.1">
    <property type="nucleotide sequence ID" value="NZ_CP061799.1"/>
</dbReference>
<dbReference type="GO" id="GO:0043107">
    <property type="term" value="P:type IV pilus-dependent motility"/>
    <property type="evidence" value="ECO:0007669"/>
    <property type="project" value="TreeGrafter"/>
</dbReference>
<dbReference type="EMBL" id="CP061799">
    <property type="protein sequence ID" value="QTA83649.1"/>
    <property type="molecule type" value="Genomic_DNA"/>
</dbReference>
<accession>A0A975BEG0</accession>
<evidence type="ECO:0000256" key="1">
    <source>
        <dbReference type="SAM" id="Coils"/>
    </source>
</evidence>